<dbReference type="AlphaFoldDB" id="A0AAV4TRU7"/>
<organism evidence="1 2">
    <name type="scientific">Caerostris darwini</name>
    <dbReference type="NCBI Taxonomy" id="1538125"/>
    <lineage>
        <taxon>Eukaryota</taxon>
        <taxon>Metazoa</taxon>
        <taxon>Ecdysozoa</taxon>
        <taxon>Arthropoda</taxon>
        <taxon>Chelicerata</taxon>
        <taxon>Arachnida</taxon>
        <taxon>Araneae</taxon>
        <taxon>Araneomorphae</taxon>
        <taxon>Entelegynae</taxon>
        <taxon>Araneoidea</taxon>
        <taxon>Araneidae</taxon>
        <taxon>Caerostris</taxon>
    </lineage>
</organism>
<sequence>MEMLAKESCCVARMPDELAPDHANDGKGLFKIRMERAPNDRRPDNELRLIEPPNGFCGYWSSDRRNAVLFKHKQIGCWGIVWIVPVSMDVLSLVCLSASLGAIVWIVSDNSREDSQLYQPVAASQEKFHGKRPCSTLCSSAHPCLRKRKKHFPVIDSFFTCV</sequence>
<dbReference type="EMBL" id="BPLQ01009955">
    <property type="protein sequence ID" value="GIY47555.1"/>
    <property type="molecule type" value="Genomic_DNA"/>
</dbReference>
<reference evidence="1 2" key="1">
    <citation type="submission" date="2021-06" db="EMBL/GenBank/DDBJ databases">
        <title>Caerostris darwini draft genome.</title>
        <authorList>
            <person name="Kono N."/>
            <person name="Arakawa K."/>
        </authorList>
    </citation>
    <scope>NUCLEOTIDE SEQUENCE [LARGE SCALE GENOMIC DNA]</scope>
</reference>
<accession>A0AAV4TRU7</accession>
<proteinExistence type="predicted"/>
<evidence type="ECO:0000313" key="1">
    <source>
        <dbReference type="EMBL" id="GIY47555.1"/>
    </source>
</evidence>
<dbReference type="Proteomes" id="UP001054837">
    <property type="component" value="Unassembled WGS sequence"/>
</dbReference>
<gene>
    <name evidence="1" type="ORF">CDAR_441361</name>
</gene>
<comment type="caution">
    <text evidence="1">The sequence shown here is derived from an EMBL/GenBank/DDBJ whole genome shotgun (WGS) entry which is preliminary data.</text>
</comment>
<name>A0AAV4TRU7_9ARAC</name>
<keyword evidence="2" id="KW-1185">Reference proteome</keyword>
<evidence type="ECO:0000313" key="2">
    <source>
        <dbReference type="Proteomes" id="UP001054837"/>
    </source>
</evidence>
<protein>
    <submittedName>
        <fullName evidence="1">Uncharacterized protein</fullName>
    </submittedName>
</protein>